<protein>
    <submittedName>
        <fullName evidence="1">Uncharacterized protein</fullName>
    </submittedName>
</protein>
<organism evidence="1">
    <name type="scientific">Rhizophora mucronata</name>
    <name type="common">Asiatic mangrove</name>
    <dbReference type="NCBI Taxonomy" id="61149"/>
    <lineage>
        <taxon>Eukaryota</taxon>
        <taxon>Viridiplantae</taxon>
        <taxon>Streptophyta</taxon>
        <taxon>Embryophyta</taxon>
        <taxon>Tracheophyta</taxon>
        <taxon>Spermatophyta</taxon>
        <taxon>Magnoliopsida</taxon>
        <taxon>eudicotyledons</taxon>
        <taxon>Gunneridae</taxon>
        <taxon>Pentapetalae</taxon>
        <taxon>rosids</taxon>
        <taxon>fabids</taxon>
        <taxon>Malpighiales</taxon>
        <taxon>Rhizophoraceae</taxon>
        <taxon>Rhizophora</taxon>
    </lineage>
</organism>
<reference evidence="1" key="1">
    <citation type="submission" date="2018-02" db="EMBL/GenBank/DDBJ databases">
        <title>Rhizophora mucronata_Transcriptome.</title>
        <authorList>
            <person name="Meera S.P."/>
            <person name="Sreeshan A."/>
            <person name="Augustine A."/>
        </authorList>
    </citation>
    <scope>NUCLEOTIDE SEQUENCE</scope>
    <source>
        <tissue evidence="1">Leaf</tissue>
    </source>
</reference>
<name>A0A2P2QCA4_RHIMU</name>
<evidence type="ECO:0000313" key="1">
    <source>
        <dbReference type="EMBL" id="MBX64621.1"/>
    </source>
</evidence>
<dbReference type="EMBL" id="GGEC01084137">
    <property type="protein sequence ID" value="MBX64621.1"/>
    <property type="molecule type" value="Transcribed_RNA"/>
</dbReference>
<proteinExistence type="predicted"/>
<sequence>MGMFWGGLVRSNWRANSPEDLDNLNSL</sequence>
<accession>A0A2P2QCA4</accession>
<dbReference type="AlphaFoldDB" id="A0A2P2QCA4"/>